<proteinExistence type="predicted"/>
<dbReference type="RefSeq" id="WP_018967221.1">
    <property type="nucleotide sequence ID" value="NZ_KB899213.1"/>
</dbReference>
<keyword evidence="2" id="KW-1185">Reference proteome</keyword>
<evidence type="ECO:0000313" key="1">
    <source>
        <dbReference type="EMBL" id="KDR51158.1"/>
    </source>
</evidence>
<comment type="caution">
    <text evidence="1">The sequence shown here is derived from an EMBL/GenBank/DDBJ whole genome shotgun (WGS) entry which is preliminary data.</text>
</comment>
<evidence type="ECO:0008006" key="3">
    <source>
        <dbReference type="Google" id="ProtNLM"/>
    </source>
</evidence>
<accession>A0A069QE74</accession>
<dbReference type="PATRIC" id="fig|1122985.7.peg.2883"/>
<evidence type="ECO:0000313" key="2">
    <source>
        <dbReference type="Proteomes" id="UP000027442"/>
    </source>
</evidence>
<protein>
    <recommendedName>
        <fullName evidence="3">Transcriptional regulator, AbiEi antitoxin, Type IV TA system</fullName>
    </recommendedName>
</protein>
<dbReference type="Proteomes" id="UP000027442">
    <property type="component" value="Unassembled WGS sequence"/>
</dbReference>
<name>A0A069QE74_HOYLO</name>
<dbReference type="HOGENOM" id="CLU_106624_1_0_10"/>
<organism evidence="1 2">
    <name type="scientific">Hoylesella loescheii DSM 19665 = JCM 12249 = ATCC 15930</name>
    <dbReference type="NCBI Taxonomy" id="1122985"/>
    <lineage>
        <taxon>Bacteria</taxon>
        <taxon>Pseudomonadati</taxon>
        <taxon>Bacteroidota</taxon>
        <taxon>Bacteroidia</taxon>
        <taxon>Bacteroidales</taxon>
        <taxon>Prevotellaceae</taxon>
        <taxon>Hoylesella</taxon>
    </lineage>
</organism>
<dbReference type="eggNOG" id="COG5340">
    <property type="taxonomic scope" value="Bacteria"/>
</dbReference>
<reference evidence="1 2" key="1">
    <citation type="submission" date="2013-08" db="EMBL/GenBank/DDBJ databases">
        <authorList>
            <person name="Weinstock G."/>
            <person name="Sodergren E."/>
            <person name="Wylie T."/>
            <person name="Fulton L."/>
            <person name="Fulton R."/>
            <person name="Fronick C."/>
            <person name="O'Laughlin M."/>
            <person name="Godfrey J."/>
            <person name="Miner T."/>
            <person name="Herter B."/>
            <person name="Appelbaum E."/>
            <person name="Cordes M."/>
            <person name="Lek S."/>
            <person name="Wollam A."/>
            <person name="Pepin K.H."/>
            <person name="Palsikar V.B."/>
            <person name="Mitreva M."/>
            <person name="Wilson R.K."/>
        </authorList>
    </citation>
    <scope>NUCLEOTIDE SEQUENCE [LARGE SCALE GENOMIC DNA]</scope>
    <source>
        <strain evidence="1 2">ATCC 15930</strain>
    </source>
</reference>
<dbReference type="EMBL" id="JNGW01000120">
    <property type="protein sequence ID" value="KDR51158.1"/>
    <property type="molecule type" value="Genomic_DNA"/>
</dbReference>
<dbReference type="AlphaFoldDB" id="A0A069QE74"/>
<gene>
    <name evidence="1" type="ORF">HMPREF1991_02788</name>
</gene>
<sequence length="208" mass="23585">MTNELASIGNLPISTTTIASLFPEIKAGNQKVRNLELSGKLVRLKKGLYVVSPYVLRSPLSTELIANHLYAPSYVSMSSALRYYGLIPEAVYTMQSMTVKHSRSFDTPLGHFQFTRISREAFPIGITSINKQSYSFLMATPEKALCDLIANSPKLNLRYRRDVDVYLEEDIRMDIDDFRNMDVGIFEQYVAVGKKANSIQTLVNYLRR</sequence>